<feature type="domain" description="P-type ATPase A" evidence="11">
    <location>
        <begin position="1315"/>
        <end position="1402"/>
    </location>
</feature>
<reference evidence="12 13" key="1">
    <citation type="submission" date="2013-02" db="EMBL/GenBank/DDBJ databases">
        <title>The Genome Annotation of Plasmodium falciparum MaliPS096_E11.</title>
        <authorList>
            <consortium name="The Broad Institute Genome Sequencing Platform"/>
            <consortium name="The Broad Institute Genome Sequencing Center for Infectious Disease"/>
            <person name="Neafsey D."/>
            <person name="Hoffman S."/>
            <person name="Volkman S."/>
            <person name="Rosenthal P."/>
            <person name="Walker B."/>
            <person name="Young S.K."/>
            <person name="Zeng Q."/>
            <person name="Gargeya S."/>
            <person name="Fitzgerald M."/>
            <person name="Haas B."/>
            <person name="Abouelleil A."/>
            <person name="Allen A.W."/>
            <person name="Alvarado L."/>
            <person name="Arachchi H.M."/>
            <person name="Berlin A.M."/>
            <person name="Chapman S.B."/>
            <person name="Gainer-Dewar J."/>
            <person name="Goldberg J."/>
            <person name="Griggs A."/>
            <person name="Gujja S."/>
            <person name="Hansen M."/>
            <person name="Howarth C."/>
            <person name="Imamovic A."/>
            <person name="Ireland A."/>
            <person name="Larimer J."/>
            <person name="McCowan C."/>
            <person name="Murphy C."/>
            <person name="Pearson M."/>
            <person name="Poon T.W."/>
            <person name="Priest M."/>
            <person name="Roberts A."/>
            <person name="Saif S."/>
            <person name="Shea T."/>
            <person name="Sisk P."/>
            <person name="Sykes S."/>
            <person name="Wortman J."/>
            <person name="Nusbaum C."/>
            <person name="Birren B."/>
        </authorList>
    </citation>
    <scope>NUCLEOTIDE SEQUENCE [LARGE SCALE GENOMIC DNA]</scope>
    <source>
        <strain evidence="12 13">MaliPS096_E11</strain>
    </source>
</reference>
<dbReference type="InterPro" id="IPR001757">
    <property type="entry name" value="P_typ_ATPase"/>
</dbReference>
<organism evidence="12 13">
    <name type="scientific">Plasmodium falciparum MaliPS096_E11</name>
    <dbReference type="NCBI Taxonomy" id="1036727"/>
    <lineage>
        <taxon>Eukaryota</taxon>
        <taxon>Sar</taxon>
        <taxon>Alveolata</taxon>
        <taxon>Apicomplexa</taxon>
        <taxon>Aconoidasida</taxon>
        <taxon>Haemosporida</taxon>
        <taxon>Plasmodiidae</taxon>
        <taxon>Plasmodium</taxon>
        <taxon>Plasmodium (Laverania)</taxon>
    </lineage>
</organism>
<dbReference type="Gene3D" id="3.40.50.1000">
    <property type="entry name" value="HAD superfamily/HAD-like"/>
    <property type="match status" value="2"/>
</dbReference>
<evidence type="ECO:0000256" key="5">
    <source>
        <dbReference type="ARBA" id="ARBA00022967"/>
    </source>
</evidence>
<keyword evidence="6 10" id="KW-1133">Transmembrane helix</keyword>
<sequence length="2148" mass="251026">MAKLSLTINNVDDDLKRKIKKAKFEGVEDLKHKNKKLTISYNPKVVDSYGVIERIKHLDINGEILKDDNDISSKNGNSFTFSMYKEGVEENVVKKANIFDDNENMQNTNNYIDNNSNNCNNLYGINNRDNYDKLDCNGNNADNNFDQIYDMNNMVNNYTYPNGEDLYEQLDNAYDDKNYKDNYKNYETNHQKCEQNYKNYEAIHQKCEQNYKNYEANHQKCEQNYKNYESNHQNHEQNYKSYGDNYQNCNVSEKNENINSNYNSTNNKGDLYDINYYPNQVEKVEESEGVDENRKSSKFSVLNLFNNIKKSKDKKKMKKEIKKDYLNEDYNNLDKRILLSNDMYKNVENKNYNNSNDNYNSNNNYYYDYNEEKLKKKNFNFRDYESYRDKQNIYICELKIYNMTCDNCGKKIINFLKDKKLILEGNSFATDNKIKLKIDISSDIIHCNNNVKMFVNTIMNEIKESGFNNDLLDLYKDDKNRCNLSEITLYIYRDDIKKSYKLLKDIKGISNVEYDLKKEYIYFLYDPELVGIRYILEILKKKKNVDAYYDEDKEKYFRSSQNNETNNTWKLIELSICIIISIIIIVLNKYQMNMGSMNGFYSYTKKLFDNSNKIDTDNIKHPSIYHNIGNGTPVDQSTLDIYFENVTKGKTLNEYVHKQSRRDEKGTFFINSNFKFIKKNKDSPINRKWVDDDIKKGQILNGKKNKSIEYNNTINMLNDQIDAGHYNNQEGHKDYPLDNENNVSKYIECTNSENRRKNYLLNEKDDDDNNKEKNINNNDNNNDEKNDNFNNDYNKDDYYDDEHYDIIPIGDFRKSDISEKHPDNKKGDNTKNGYSRFRKHINTNLKNKNNKNESDGEEEKGNIDGIYILKQKNHKKDMIKGEEENKDNFSKKEEKSDNENSNEEIDKNYNYLKRKEKDHNSSNDEDNINDSVLKENIKEEEIHESSSNEQSDSYLKKIEKKDNKNISVDNNENDNFLKKKEMKDHGDVVKDGENENDSYDETEEDNFLMKKKEKKDENSTKDEKENIVMRKNKNSEISNEENNATYENENIFMNKNKSYNNSYKNEGNDDSLFSFNNLFYKLANYSIYLDMDTKIVKGLSLRLFFIFVLSSFVYIYYGFSFVLNGYKNLKNNMINMNVLISISSSFSYFYSLLLLLFCLIFSIDLNGIPLYFDSSALLICIMKFGCEIENFLVSFSKKKMEDLYESTAKNVYILEKKNRYYQDEEGKFNSNIPIKSMSNISKAFSKDNNSNSIIANSQINSNDILQSVGKENIKVDTLKNNLSFSTSSFFLSNQFLYDDDEINKILSQDMDININDYNINSYPVQFIQKNDILIFYEGSTLLIDGIKINKGISCVDESMISGEKNAIKKYKGDKVYAGSKCVEGVVIIYVKDISKGNYIEYVKQTLDEINCKKTNLQLYADKIASIFIPFILILCIVVFFIWFILTFFDIVNIKKENYFKLNRFLSCVFFSVHFSLSILCVACPCAVGLASPLSIAISTYICSSIGIIIKNINIFEIFLECKHFIFDKTGTLTVGKPVVNKIYISNNIDLFIDQLLKNKSGNHLSVSFNDNKNAKMPALVRAKSDEKKVKKMNNNMKDNVNKLYSTAYSINDQPSNGYNGYMNNFDEQGLEGNENMMKNNTLNFVENFSCCNKNVSFYSFTTEKEYFKIEIKKTSRNRDKVKKKKKYTKNETRNNYDESSLSGDKNYQNYQNDQIVSNSCMGENKSILNSIVSFITDKNKKNKYNKILDNSLKEHFINNSDNYFSSNDDSYYSETTSNENEHNKYDNIPVSNNIMDQHDHLQNMSSPLEEENSYMEKSSDWLYLFLSLSLNIEKYSNHLFATSINTYINNNFSINEVFDVNNLKNEKNQGISCIINDLTITIGTLFFCYTKYKNIYCNKVPIIEEKLTVKSMERHIYSCDCNVHKTYQYLYSYSNSKKNESNNIIFMCIEGIVVGFFTLVDNIKPEVFELINFLKREKKKVYVCTGDNYMNALYISKILGIKKENVSSNTLPLEKVQFVKKVQSMNDGKVCMIGDGINDCFALKTADLGLSLCTRTNVVMDSADACIVDNNINVIIKLFEISRKTLLVIKFNFLFSFFINIFFILLASGAFYSLNYVFSPFLFTFLMFCSSIIVILSSLSLKLLLKNI</sequence>
<feature type="compositionally biased region" description="Acidic residues" evidence="9">
    <location>
        <begin position="994"/>
        <end position="1006"/>
    </location>
</feature>
<dbReference type="SUPFAM" id="SSF56784">
    <property type="entry name" value="HAD-like"/>
    <property type="match status" value="1"/>
</dbReference>
<dbReference type="FunFam" id="3.40.50.1000:FF:000218">
    <property type="entry name" value="Copper-transporting ATPase"/>
    <property type="match status" value="1"/>
</dbReference>
<dbReference type="Pfam" id="PF00702">
    <property type="entry name" value="Hydrolase"/>
    <property type="match status" value="1"/>
</dbReference>
<dbReference type="SFLD" id="SFLDF00027">
    <property type="entry name" value="p-type_atpase"/>
    <property type="match status" value="1"/>
</dbReference>
<feature type="region of interest" description="Disordered" evidence="9">
    <location>
        <begin position="877"/>
        <end position="906"/>
    </location>
</feature>
<feature type="transmembrane region" description="Helical" evidence="10">
    <location>
        <begin position="1426"/>
        <end position="1452"/>
    </location>
</feature>
<keyword evidence="4" id="KW-0479">Metal-binding</keyword>
<dbReference type="SUPFAM" id="SSF81653">
    <property type="entry name" value="Calcium ATPase, transduction domain A"/>
    <property type="match status" value="1"/>
</dbReference>
<feature type="transmembrane region" description="Helical" evidence="10">
    <location>
        <begin position="2091"/>
        <end position="2114"/>
    </location>
</feature>
<dbReference type="GO" id="GO:0016020">
    <property type="term" value="C:membrane"/>
    <property type="evidence" value="ECO:0007669"/>
    <property type="project" value="InterPro"/>
</dbReference>
<dbReference type="GO" id="GO:0005507">
    <property type="term" value="F:copper ion binding"/>
    <property type="evidence" value="ECO:0007669"/>
    <property type="project" value="TreeGrafter"/>
</dbReference>
<keyword evidence="3 10" id="KW-0812">Transmembrane</keyword>
<keyword evidence="5" id="KW-1278">Translocase</keyword>
<dbReference type="EMBL" id="KI925541">
    <property type="protein sequence ID" value="ETW49624.1"/>
    <property type="molecule type" value="Genomic_DNA"/>
</dbReference>
<evidence type="ECO:0000256" key="2">
    <source>
        <dbReference type="ARBA" id="ARBA00006024"/>
    </source>
</evidence>
<keyword evidence="7 10" id="KW-0472">Membrane</keyword>
<evidence type="ECO:0000259" key="11">
    <source>
        <dbReference type="Pfam" id="PF00122"/>
    </source>
</evidence>
<evidence type="ECO:0000256" key="3">
    <source>
        <dbReference type="ARBA" id="ARBA00022692"/>
    </source>
</evidence>
<feature type="compositionally biased region" description="Basic and acidic residues" evidence="9">
    <location>
        <begin position="814"/>
        <end position="829"/>
    </location>
</feature>
<dbReference type="PROSITE" id="PS00154">
    <property type="entry name" value="ATPASE_E1_E2"/>
    <property type="match status" value="1"/>
</dbReference>
<evidence type="ECO:0000256" key="7">
    <source>
        <dbReference type="ARBA" id="ARBA00023136"/>
    </source>
</evidence>
<dbReference type="Pfam" id="PF00122">
    <property type="entry name" value="E1-E2_ATPase"/>
    <property type="match status" value="1"/>
</dbReference>
<comment type="similarity">
    <text evidence="2">Belongs to the cation transport ATPase (P-type) (TC 3.A.3) family. Type IB subfamily.</text>
</comment>
<evidence type="ECO:0000256" key="4">
    <source>
        <dbReference type="ARBA" id="ARBA00022723"/>
    </source>
</evidence>
<evidence type="ECO:0000256" key="10">
    <source>
        <dbReference type="SAM" id="Phobius"/>
    </source>
</evidence>
<keyword evidence="8" id="KW-0175">Coiled coil</keyword>
<feature type="region of interest" description="Disordered" evidence="9">
    <location>
        <begin position="814"/>
        <end position="835"/>
    </location>
</feature>
<dbReference type="InterPro" id="IPR023298">
    <property type="entry name" value="ATPase_P-typ_TM_dom_sf"/>
</dbReference>
<dbReference type="PRINTS" id="PR00119">
    <property type="entry name" value="CATATPASE"/>
</dbReference>
<dbReference type="NCBIfam" id="TIGR01494">
    <property type="entry name" value="ATPase_P-type"/>
    <property type="match status" value="1"/>
</dbReference>
<dbReference type="GO" id="GO:0012505">
    <property type="term" value="C:endomembrane system"/>
    <property type="evidence" value="ECO:0007669"/>
    <property type="project" value="UniProtKB-SubCell"/>
</dbReference>
<dbReference type="InterPro" id="IPR018303">
    <property type="entry name" value="ATPase_P-typ_P_site"/>
</dbReference>
<feature type="region of interest" description="Disordered" evidence="9">
    <location>
        <begin position="965"/>
        <end position="1026"/>
    </location>
</feature>
<feature type="transmembrane region" description="Helical" evidence="10">
    <location>
        <begin position="1495"/>
        <end position="1519"/>
    </location>
</feature>
<dbReference type="SUPFAM" id="SSF81665">
    <property type="entry name" value="Calcium ATPase, transmembrane domain M"/>
    <property type="match status" value="1"/>
</dbReference>
<dbReference type="InterPro" id="IPR008250">
    <property type="entry name" value="ATPase_P-typ_transduc_dom_A_sf"/>
</dbReference>
<feature type="coiled-coil region" evidence="8">
    <location>
        <begin position="176"/>
        <end position="245"/>
    </location>
</feature>
<dbReference type="OrthoDB" id="432719at2759"/>
<dbReference type="SFLD" id="SFLDS00003">
    <property type="entry name" value="Haloacid_Dehalogenase"/>
    <property type="match status" value="1"/>
</dbReference>
<comment type="subcellular location">
    <subcellularLocation>
        <location evidence="1">Endomembrane system</location>
        <topology evidence="1">Multi-pass membrane protein</topology>
    </subcellularLocation>
</comment>
<evidence type="ECO:0000256" key="1">
    <source>
        <dbReference type="ARBA" id="ARBA00004127"/>
    </source>
</evidence>
<accession>A0A024WQV9</accession>
<dbReference type="InterPro" id="IPR023299">
    <property type="entry name" value="ATPase_P-typ_cyto_dom_N"/>
</dbReference>
<dbReference type="PANTHER" id="PTHR43520:SF8">
    <property type="entry name" value="P-TYPE CU(+) TRANSPORTER"/>
    <property type="match status" value="1"/>
</dbReference>
<feature type="transmembrane region" description="Helical" evidence="10">
    <location>
        <begin position="2120"/>
        <end position="2145"/>
    </location>
</feature>
<dbReference type="GO" id="GO:0016887">
    <property type="term" value="F:ATP hydrolysis activity"/>
    <property type="evidence" value="ECO:0007669"/>
    <property type="project" value="InterPro"/>
</dbReference>
<evidence type="ECO:0000313" key="12">
    <source>
        <dbReference type="EMBL" id="ETW49624.1"/>
    </source>
</evidence>
<feature type="region of interest" description="Disordered" evidence="9">
    <location>
        <begin position="1678"/>
        <end position="1706"/>
    </location>
</feature>
<feature type="region of interest" description="Disordered" evidence="9">
    <location>
        <begin position="760"/>
        <end position="796"/>
    </location>
</feature>
<dbReference type="InterPro" id="IPR044492">
    <property type="entry name" value="P_typ_ATPase_HD_dom"/>
</dbReference>
<feature type="compositionally biased region" description="Basic and acidic residues" evidence="9">
    <location>
        <begin position="1007"/>
        <end position="1026"/>
    </location>
</feature>
<dbReference type="PANTHER" id="PTHR43520">
    <property type="entry name" value="ATP7, ISOFORM B"/>
    <property type="match status" value="1"/>
</dbReference>
<feature type="transmembrane region" description="Helical" evidence="10">
    <location>
        <begin position="1139"/>
        <end position="1161"/>
    </location>
</feature>
<dbReference type="SFLD" id="SFLDG00002">
    <property type="entry name" value="C1.7:_P-type_atpase_like"/>
    <property type="match status" value="1"/>
</dbReference>
<dbReference type="GO" id="GO:0005524">
    <property type="term" value="F:ATP binding"/>
    <property type="evidence" value="ECO:0007669"/>
    <property type="project" value="InterPro"/>
</dbReference>
<feature type="compositionally biased region" description="Polar residues" evidence="9">
    <location>
        <begin position="1697"/>
        <end position="1706"/>
    </location>
</feature>
<reference evidence="12 13" key="2">
    <citation type="submission" date="2013-02" db="EMBL/GenBank/DDBJ databases">
        <title>The Genome Sequence of Plasmodium falciparum MaliPS096_E11.</title>
        <authorList>
            <consortium name="The Broad Institute Genome Sequencing Platform"/>
            <consortium name="The Broad Institute Genome Sequencing Center for Infectious Disease"/>
            <person name="Neafsey D."/>
            <person name="Cheeseman I."/>
            <person name="Volkman S."/>
            <person name="Adams J."/>
            <person name="Walker B."/>
            <person name="Young S.K."/>
            <person name="Zeng Q."/>
            <person name="Gargeya S."/>
            <person name="Fitzgerald M."/>
            <person name="Haas B."/>
            <person name="Abouelleil A."/>
            <person name="Alvarado L."/>
            <person name="Arachchi H.M."/>
            <person name="Berlin A.M."/>
            <person name="Chapman S.B."/>
            <person name="Dewar J."/>
            <person name="Goldberg J."/>
            <person name="Griggs A."/>
            <person name="Gujja S."/>
            <person name="Hansen M."/>
            <person name="Howarth C."/>
            <person name="Imamovic A."/>
            <person name="Larimer J."/>
            <person name="McCowan C."/>
            <person name="Murphy C."/>
            <person name="Neiman D."/>
            <person name="Pearson M."/>
            <person name="Priest M."/>
            <person name="Roberts A."/>
            <person name="Saif S."/>
            <person name="Shea T."/>
            <person name="Sisk P."/>
            <person name="Sykes S."/>
            <person name="Wortman J."/>
            <person name="Nusbaum C."/>
            <person name="Birren B."/>
        </authorList>
    </citation>
    <scope>NUCLEOTIDE SEQUENCE [LARGE SCALE GENOMIC DNA]</scope>
    <source>
        <strain evidence="12 13">MaliPS096_E11</strain>
    </source>
</reference>
<evidence type="ECO:0000256" key="9">
    <source>
        <dbReference type="SAM" id="MobiDB-lite"/>
    </source>
</evidence>
<gene>
    <name evidence="12" type="ORF">PFMALIP_02332</name>
</gene>
<evidence type="ECO:0000313" key="13">
    <source>
        <dbReference type="Proteomes" id="UP000030699"/>
    </source>
</evidence>
<protein>
    <recommendedName>
        <fullName evidence="11">P-type ATPase A domain-containing protein</fullName>
    </recommendedName>
</protein>
<dbReference type="Proteomes" id="UP000030699">
    <property type="component" value="Unassembled WGS sequence"/>
</dbReference>
<evidence type="ECO:0000256" key="6">
    <source>
        <dbReference type="ARBA" id="ARBA00022989"/>
    </source>
</evidence>
<feature type="compositionally biased region" description="Basic and acidic residues" evidence="9">
    <location>
        <begin position="782"/>
        <end position="796"/>
    </location>
</feature>
<feature type="transmembrane region" description="Helical" evidence="10">
    <location>
        <begin position="1464"/>
        <end position="1489"/>
    </location>
</feature>
<dbReference type="InterPro" id="IPR059000">
    <property type="entry name" value="ATPase_P-type_domA"/>
</dbReference>
<feature type="compositionally biased region" description="Basic and acidic residues" evidence="9">
    <location>
        <begin position="975"/>
        <end position="993"/>
    </location>
</feature>
<dbReference type="Gene3D" id="2.70.150.10">
    <property type="entry name" value="Calcium-transporting ATPase, cytoplasmic transduction domain A"/>
    <property type="match status" value="1"/>
</dbReference>
<dbReference type="Gene3D" id="3.40.1110.10">
    <property type="entry name" value="Calcium-transporting ATPase, cytoplasmic domain N"/>
    <property type="match status" value="2"/>
</dbReference>
<dbReference type="GO" id="GO:0043682">
    <property type="term" value="F:P-type divalent copper transporter activity"/>
    <property type="evidence" value="ECO:0007669"/>
    <property type="project" value="TreeGrafter"/>
</dbReference>
<feature type="compositionally biased region" description="Basic and acidic residues" evidence="9">
    <location>
        <begin position="877"/>
        <end position="898"/>
    </location>
</feature>
<feature type="transmembrane region" description="Helical" evidence="10">
    <location>
        <begin position="1099"/>
        <end position="1119"/>
    </location>
</feature>
<dbReference type="InterPro" id="IPR036412">
    <property type="entry name" value="HAD-like_sf"/>
</dbReference>
<proteinExistence type="inferred from homology"/>
<dbReference type="GO" id="GO:0055070">
    <property type="term" value="P:copper ion homeostasis"/>
    <property type="evidence" value="ECO:0007669"/>
    <property type="project" value="TreeGrafter"/>
</dbReference>
<evidence type="ECO:0000256" key="8">
    <source>
        <dbReference type="SAM" id="Coils"/>
    </source>
</evidence>
<name>A0A024WQV9_PLAFA</name>
<feature type="compositionally biased region" description="Polar residues" evidence="9">
    <location>
        <begin position="965"/>
        <end position="974"/>
    </location>
</feature>
<dbReference type="InterPro" id="IPR023214">
    <property type="entry name" value="HAD_sf"/>
</dbReference>
<dbReference type="Gene3D" id="1.20.1110.10">
    <property type="entry name" value="Calcium-transporting ATPase, transmembrane domain"/>
    <property type="match status" value="1"/>
</dbReference>